<sequence length="128" mass="14048">MAALLSGGIDVGLVGAETSIYVYQQGTDDPAINFAQVTQTDGTFLVSRKTKGEFAWSSLKGASYLGLRKGGMPQMAGEYCLIRDRERKAALHRVYGKQSFIKKKEEVVQKFSNAIYKSAKTDIGKKCE</sequence>
<dbReference type="EMBL" id="CP019655">
    <property type="protein sequence ID" value="AVF25989.1"/>
    <property type="molecule type" value="Genomic_DNA"/>
</dbReference>
<evidence type="ECO:0000313" key="2">
    <source>
        <dbReference type="Proteomes" id="UP000239833"/>
    </source>
</evidence>
<proteinExistence type="predicted"/>
<organism evidence="1 2">
    <name type="scientific">Paenibacillus larvae subsp. larvae</name>
    <dbReference type="NCBI Taxonomy" id="147375"/>
    <lineage>
        <taxon>Bacteria</taxon>
        <taxon>Bacillati</taxon>
        <taxon>Bacillota</taxon>
        <taxon>Bacilli</taxon>
        <taxon>Bacillales</taxon>
        <taxon>Paenibacillaceae</taxon>
        <taxon>Paenibacillus</taxon>
    </lineage>
</organism>
<name>A0A2L1TZ81_9BACL</name>
<dbReference type="Proteomes" id="UP000239833">
    <property type="component" value="Chromosome"/>
</dbReference>
<accession>A0A2L1TZ81</accession>
<evidence type="ECO:0000313" key="1">
    <source>
        <dbReference type="EMBL" id="AVF25989.1"/>
    </source>
</evidence>
<gene>
    <name evidence="1" type="ORF">ERICIII_01813</name>
</gene>
<dbReference type="AlphaFoldDB" id="A0A2L1TZ81"/>
<reference evidence="2" key="1">
    <citation type="submission" date="2017-02" db="EMBL/GenBank/DDBJ databases">
        <title>Delineation of Paenibacillus larvae strains originating from foulbrood outbreaks.</title>
        <authorList>
            <person name="Beims H."/>
            <person name="Bunk B."/>
            <person name="Sproeer C."/>
            <person name="Mohr K.I."/>
            <person name="Pradella S."/>
            <person name="Guenther G."/>
            <person name="Rohde M."/>
            <person name="von der Ohe W."/>
            <person name="Steinert M."/>
        </authorList>
    </citation>
    <scope>NUCLEOTIDE SEQUENCE [LARGE SCALE GENOMIC DNA]</scope>
    <source>
        <strain evidence="2">Eric_III</strain>
    </source>
</reference>
<dbReference type="STRING" id="147375.BXP28_11625"/>
<protein>
    <submittedName>
        <fullName evidence="1">ABC transporter-like protein</fullName>
    </submittedName>
</protein>